<gene>
    <name evidence="1" type="ORF">DFH08DRAFT_978905</name>
</gene>
<dbReference type="AlphaFoldDB" id="A0AAD6YYM0"/>
<protein>
    <recommendedName>
        <fullName evidence="3">F-box domain-containing protein</fullName>
    </recommendedName>
</protein>
<name>A0AAD6YYM0_9AGAR</name>
<reference evidence="1" key="1">
    <citation type="submission" date="2023-03" db="EMBL/GenBank/DDBJ databases">
        <title>Massive genome expansion in bonnet fungi (Mycena s.s.) driven by repeated elements and novel gene families across ecological guilds.</title>
        <authorList>
            <consortium name="Lawrence Berkeley National Laboratory"/>
            <person name="Harder C.B."/>
            <person name="Miyauchi S."/>
            <person name="Viragh M."/>
            <person name="Kuo A."/>
            <person name="Thoen E."/>
            <person name="Andreopoulos B."/>
            <person name="Lu D."/>
            <person name="Skrede I."/>
            <person name="Drula E."/>
            <person name="Henrissat B."/>
            <person name="Morin E."/>
            <person name="Kohler A."/>
            <person name="Barry K."/>
            <person name="LaButti K."/>
            <person name="Morin E."/>
            <person name="Salamov A."/>
            <person name="Lipzen A."/>
            <person name="Mereny Z."/>
            <person name="Hegedus B."/>
            <person name="Baldrian P."/>
            <person name="Stursova M."/>
            <person name="Weitz H."/>
            <person name="Taylor A."/>
            <person name="Grigoriev I.V."/>
            <person name="Nagy L.G."/>
            <person name="Martin F."/>
            <person name="Kauserud H."/>
        </authorList>
    </citation>
    <scope>NUCLEOTIDE SEQUENCE</scope>
    <source>
        <strain evidence="1">CBHHK002</strain>
    </source>
</reference>
<comment type="caution">
    <text evidence="1">The sequence shown here is derived from an EMBL/GenBank/DDBJ whole genome shotgun (WGS) entry which is preliminary data.</text>
</comment>
<dbReference type="EMBL" id="JARIHO010000139">
    <property type="protein sequence ID" value="KAJ7301268.1"/>
    <property type="molecule type" value="Genomic_DNA"/>
</dbReference>
<proteinExistence type="predicted"/>
<evidence type="ECO:0008006" key="3">
    <source>
        <dbReference type="Google" id="ProtNLM"/>
    </source>
</evidence>
<evidence type="ECO:0000313" key="1">
    <source>
        <dbReference type="EMBL" id="KAJ7301268.1"/>
    </source>
</evidence>
<evidence type="ECO:0000313" key="2">
    <source>
        <dbReference type="Proteomes" id="UP001218218"/>
    </source>
</evidence>
<organism evidence="1 2">
    <name type="scientific">Mycena albidolilacea</name>
    <dbReference type="NCBI Taxonomy" id="1033008"/>
    <lineage>
        <taxon>Eukaryota</taxon>
        <taxon>Fungi</taxon>
        <taxon>Dikarya</taxon>
        <taxon>Basidiomycota</taxon>
        <taxon>Agaricomycotina</taxon>
        <taxon>Agaricomycetes</taxon>
        <taxon>Agaricomycetidae</taxon>
        <taxon>Agaricales</taxon>
        <taxon>Marasmiineae</taxon>
        <taxon>Mycenaceae</taxon>
        <taxon>Mycena</taxon>
    </lineage>
</organism>
<accession>A0AAD6YYM0</accession>
<keyword evidence="2" id="KW-1185">Reference proteome</keyword>
<sequence>MSVVCQECSHESDWGSIVILQNAKLLPPSDASPASQRAALADIQRTEVGASLSAVVYPILSNPPEITSLNIKYPTSRWLAVLLIQVCQQWRDIALSTSELWSSLDIQCTTLSSTGKTVVPRGIPQKLSGGFYGGPAWDELDLSAFFPRLQRLNLPRDLALCREIIPSNTPLPRLQYLSVELRQDDLADMLRNAPLLIEFSWSRITNQDDPCPTPLTLQNL</sequence>
<dbReference type="Proteomes" id="UP001218218">
    <property type="component" value="Unassembled WGS sequence"/>
</dbReference>